<evidence type="ECO:0008006" key="4">
    <source>
        <dbReference type="Google" id="ProtNLM"/>
    </source>
</evidence>
<dbReference type="CDD" id="cd14688">
    <property type="entry name" value="bZIP_YAP"/>
    <property type="match status" value="1"/>
</dbReference>
<evidence type="ECO:0000313" key="2">
    <source>
        <dbReference type="EMBL" id="EQC31296.1"/>
    </source>
</evidence>
<accession>T0Q9G2</accession>
<dbReference type="OMA" id="ERMETWA"/>
<name>T0Q9G2_SAPDV</name>
<dbReference type="EMBL" id="JH767169">
    <property type="protein sequence ID" value="EQC31296.1"/>
    <property type="molecule type" value="Genomic_DNA"/>
</dbReference>
<dbReference type="InParanoid" id="T0Q9G2"/>
<dbReference type="RefSeq" id="XP_008615137.1">
    <property type="nucleotide sequence ID" value="XM_008616915.1"/>
</dbReference>
<feature type="region of interest" description="Disordered" evidence="1">
    <location>
        <begin position="1"/>
        <end position="36"/>
    </location>
</feature>
<feature type="compositionally biased region" description="Basic and acidic residues" evidence="1">
    <location>
        <begin position="26"/>
        <end position="36"/>
    </location>
</feature>
<evidence type="ECO:0000256" key="1">
    <source>
        <dbReference type="SAM" id="MobiDB-lite"/>
    </source>
</evidence>
<reference evidence="2 3" key="1">
    <citation type="submission" date="2012-04" db="EMBL/GenBank/DDBJ databases">
        <title>The Genome Sequence of Saprolegnia declina VS20.</title>
        <authorList>
            <consortium name="The Broad Institute Genome Sequencing Platform"/>
            <person name="Russ C."/>
            <person name="Nusbaum C."/>
            <person name="Tyler B."/>
            <person name="van West P."/>
            <person name="Dieguez-Uribeondo J."/>
            <person name="de Bruijn I."/>
            <person name="Tripathy S."/>
            <person name="Jiang R."/>
            <person name="Young S.K."/>
            <person name="Zeng Q."/>
            <person name="Gargeya S."/>
            <person name="Fitzgerald M."/>
            <person name="Haas B."/>
            <person name="Abouelleil A."/>
            <person name="Alvarado L."/>
            <person name="Arachchi H.M."/>
            <person name="Berlin A."/>
            <person name="Chapman S.B."/>
            <person name="Goldberg J."/>
            <person name="Griggs A."/>
            <person name="Gujja S."/>
            <person name="Hansen M."/>
            <person name="Howarth C."/>
            <person name="Imamovic A."/>
            <person name="Larimer J."/>
            <person name="McCowen C."/>
            <person name="Montmayeur A."/>
            <person name="Murphy C."/>
            <person name="Neiman D."/>
            <person name="Pearson M."/>
            <person name="Priest M."/>
            <person name="Roberts A."/>
            <person name="Saif S."/>
            <person name="Shea T."/>
            <person name="Sisk P."/>
            <person name="Sykes S."/>
            <person name="Wortman J."/>
            <person name="Nusbaum C."/>
            <person name="Birren B."/>
        </authorList>
    </citation>
    <scope>NUCLEOTIDE SEQUENCE [LARGE SCALE GENOMIC DNA]</scope>
    <source>
        <strain evidence="2 3">VS20</strain>
    </source>
</reference>
<dbReference type="VEuPathDB" id="FungiDB:SDRG_10899"/>
<sequence length="289" mass="33223">MLTKRPRKEAPRADDSAGSTDLEEAEAARKQRRRDQVRINQRNLRQRQRMLNGLEEDVKTIELEIAEYDKNLQQLRNLSARDDFFVSNFAQYLHVHLYGVLPTHPGRVSEQRRISRFLFRDDVMYGGVFGHSYIEDQWLKWAGFHPKFKLVPTGFEVMHSNEAAVIRVPVEITFVMTRLTIEAMYPHILAREDIVQQILGQEFSTQAGFLAYYDEHGQIERMETWADLATTFSEAIGTLGASALLSDSEYRDTSHIRGVQAITANLYRQLEAMQLDDASTPQDAGVVML</sequence>
<dbReference type="AlphaFoldDB" id="T0Q9G2"/>
<gene>
    <name evidence="2" type="ORF">SDRG_10899</name>
</gene>
<dbReference type="OrthoDB" id="64211at2759"/>
<keyword evidence="3" id="KW-1185">Reference proteome</keyword>
<organism evidence="2 3">
    <name type="scientific">Saprolegnia diclina (strain VS20)</name>
    <dbReference type="NCBI Taxonomy" id="1156394"/>
    <lineage>
        <taxon>Eukaryota</taxon>
        <taxon>Sar</taxon>
        <taxon>Stramenopiles</taxon>
        <taxon>Oomycota</taxon>
        <taxon>Saprolegniomycetes</taxon>
        <taxon>Saprolegniales</taxon>
        <taxon>Saprolegniaceae</taxon>
        <taxon>Saprolegnia</taxon>
    </lineage>
</organism>
<evidence type="ECO:0000313" key="3">
    <source>
        <dbReference type="Proteomes" id="UP000030762"/>
    </source>
</evidence>
<protein>
    <recommendedName>
        <fullName evidence="4">BZIP domain-containing protein</fullName>
    </recommendedName>
</protein>
<dbReference type="Proteomes" id="UP000030762">
    <property type="component" value="Unassembled WGS sequence"/>
</dbReference>
<proteinExistence type="predicted"/>
<dbReference type="GeneID" id="19951626"/>